<keyword evidence="1" id="KW-0812">Transmembrane</keyword>
<name>A0ABP3UML0_9CLOT</name>
<feature type="transmembrane region" description="Helical" evidence="1">
    <location>
        <begin position="31"/>
        <end position="50"/>
    </location>
</feature>
<feature type="transmembrane region" description="Helical" evidence="1">
    <location>
        <begin position="142"/>
        <end position="164"/>
    </location>
</feature>
<evidence type="ECO:0000256" key="1">
    <source>
        <dbReference type="SAM" id="Phobius"/>
    </source>
</evidence>
<feature type="transmembrane region" description="Helical" evidence="1">
    <location>
        <begin position="7"/>
        <end position="25"/>
    </location>
</feature>
<evidence type="ECO:0000313" key="3">
    <source>
        <dbReference type="Proteomes" id="UP001501510"/>
    </source>
</evidence>
<keyword evidence="1" id="KW-1133">Transmembrane helix</keyword>
<sequence length="199" mass="22508">MNKNYNKIDLIIFIFSLAILGLGFIAPHSNIVIGSIGILVYGSLILLHVYTPNIANLSIGNPKIKTMKRINIFSIVLLAICFTVLQWSQELSFVEKNQSLIGFVIAIAVILVIGNVAPKIPFNRYMGLRLPWTIRDESTWKVAHRLLGYLTFPIVIVMLVGGLMVDINQFAKWGIISWVVIPSAYSYFYYTRMQKKSKI</sequence>
<gene>
    <name evidence="2" type="ORF">GCM10008906_16440</name>
</gene>
<evidence type="ECO:0000313" key="2">
    <source>
        <dbReference type="EMBL" id="GAA0738694.1"/>
    </source>
</evidence>
<comment type="caution">
    <text evidence="2">The sequence shown here is derived from an EMBL/GenBank/DDBJ whole genome shotgun (WGS) entry which is preliminary data.</text>
</comment>
<organism evidence="2 3">
    <name type="scientific">Clostridium oceanicum</name>
    <dbReference type="NCBI Taxonomy" id="1543"/>
    <lineage>
        <taxon>Bacteria</taxon>
        <taxon>Bacillati</taxon>
        <taxon>Bacillota</taxon>
        <taxon>Clostridia</taxon>
        <taxon>Eubacteriales</taxon>
        <taxon>Clostridiaceae</taxon>
        <taxon>Clostridium</taxon>
    </lineage>
</organism>
<keyword evidence="3" id="KW-1185">Reference proteome</keyword>
<feature type="transmembrane region" description="Helical" evidence="1">
    <location>
        <begin position="100"/>
        <end position="122"/>
    </location>
</feature>
<feature type="transmembrane region" description="Helical" evidence="1">
    <location>
        <begin position="170"/>
        <end position="190"/>
    </location>
</feature>
<dbReference type="RefSeq" id="WP_343760642.1">
    <property type="nucleotide sequence ID" value="NZ_BAAACG010000008.1"/>
</dbReference>
<proteinExistence type="predicted"/>
<accession>A0ABP3UML0</accession>
<dbReference type="InterPro" id="IPR025962">
    <property type="entry name" value="SdpI/YhfL"/>
</dbReference>
<evidence type="ECO:0008006" key="4">
    <source>
        <dbReference type="Google" id="ProtNLM"/>
    </source>
</evidence>
<feature type="transmembrane region" description="Helical" evidence="1">
    <location>
        <begin position="70"/>
        <end position="88"/>
    </location>
</feature>
<dbReference type="EMBL" id="BAAACG010000008">
    <property type="protein sequence ID" value="GAA0738694.1"/>
    <property type="molecule type" value="Genomic_DNA"/>
</dbReference>
<protein>
    <recommendedName>
        <fullName evidence="4">SdpI family protein</fullName>
    </recommendedName>
</protein>
<reference evidence="3" key="1">
    <citation type="journal article" date="2019" name="Int. J. Syst. Evol. Microbiol.">
        <title>The Global Catalogue of Microorganisms (GCM) 10K type strain sequencing project: providing services to taxonomists for standard genome sequencing and annotation.</title>
        <authorList>
            <consortium name="The Broad Institute Genomics Platform"/>
            <consortium name="The Broad Institute Genome Sequencing Center for Infectious Disease"/>
            <person name="Wu L."/>
            <person name="Ma J."/>
        </authorList>
    </citation>
    <scope>NUCLEOTIDE SEQUENCE [LARGE SCALE GENOMIC DNA]</scope>
    <source>
        <strain evidence="3">JCM 1407</strain>
    </source>
</reference>
<dbReference type="Pfam" id="PF13630">
    <property type="entry name" value="SdpI"/>
    <property type="match status" value="1"/>
</dbReference>
<keyword evidence="1" id="KW-0472">Membrane</keyword>
<dbReference type="Proteomes" id="UP001501510">
    <property type="component" value="Unassembled WGS sequence"/>
</dbReference>